<dbReference type="EMBL" id="QPGL01000001">
    <property type="protein sequence ID" value="RCS72614.1"/>
    <property type="molecule type" value="Genomic_DNA"/>
</dbReference>
<dbReference type="GO" id="GO:0043024">
    <property type="term" value="F:ribosomal small subunit binding"/>
    <property type="evidence" value="ECO:0007669"/>
    <property type="project" value="TreeGrafter"/>
</dbReference>
<dbReference type="SUPFAM" id="SSF69754">
    <property type="entry name" value="Ribosome binding protein Y (YfiA homologue)"/>
    <property type="match status" value="1"/>
</dbReference>
<keyword evidence="2" id="KW-0346">Stress response</keyword>
<evidence type="ECO:0000256" key="3">
    <source>
        <dbReference type="ARBA" id="ARBA00038431"/>
    </source>
</evidence>
<comment type="similarity">
    <text evidence="3">Belongs to the HPF/YfiA ribosome-associated protein family. YfiA subfamily.</text>
</comment>
<dbReference type="PANTHER" id="PTHR33231:SF3">
    <property type="entry name" value="RIBOSOME-ASSOCIATED INHIBITOR A"/>
    <property type="match status" value="1"/>
</dbReference>
<dbReference type="InterPro" id="IPR050574">
    <property type="entry name" value="HPF/YfiA_ribosome-assoc"/>
</dbReference>
<dbReference type="OrthoDB" id="9795980at2"/>
<dbReference type="PANTHER" id="PTHR33231">
    <property type="entry name" value="30S RIBOSOMAL PROTEIN"/>
    <property type="match status" value="1"/>
</dbReference>
<dbReference type="NCBIfam" id="TIGR00741">
    <property type="entry name" value="yfiA"/>
    <property type="match status" value="1"/>
</dbReference>
<dbReference type="GeneID" id="303187809"/>
<dbReference type="RefSeq" id="WP_086961739.1">
    <property type="nucleotide sequence ID" value="NZ_AP018680.1"/>
</dbReference>
<comment type="caution">
    <text evidence="5">The sequence shown here is derived from an EMBL/GenBank/DDBJ whole genome shotgun (WGS) entry which is preliminary data.</text>
</comment>
<dbReference type="Pfam" id="PF02482">
    <property type="entry name" value="Ribosomal_S30AE"/>
    <property type="match status" value="1"/>
</dbReference>
<dbReference type="InterPro" id="IPR036567">
    <property type="entry name" value="RHF-like"/>
</dbReference>
<proteinExistence type="inferred from homology"/>
<evidence type="ECO:0000313" key="5">
    <source>
        <dbReference type="EMBL" id="RCS72614.1"/>
    </source>
</evidence>
<dbReference type="CDD" id="cd00552">
    <property type="entry name" value="RaiA"/>
    <property type="match status" value="1"/>
</dbReference>
<sequence>MTINITGKNIEVTSSIREYIEAKFQKLEKWQIDLINCQANISTEPGNQQKIEATITVPKGKLVASASHEDLYKAINEVEHKLERQLNKLSHKPEAKRTKVEKLDVEEEAEVE</sequence>
<protein>
    <submittedName>
        <fullName evidence="5">Ribosome-associated translation inhibitor RaiA</fullName>
    </submittedName>
</protein>
<dbReference type="GO" id="GO:0045900">
    <property type="term" value="P:negative regulation of translational elongation"/>
    <property type="evidence" value="ECO:0007669"/>
    <property type="project" value="TreeGrafter"/>
</dbReference>
<evidence type="ECO:0000256" key="4">
    <source>
        <dbReference type="SAM" id="MobiDB-lite"/>
    </source>
</evidence>
<feature type="compositionally biased region" description="Basic and acidic residues" evidence="4">
    <location>
        <begin position="89"/>
        <end position="103"/>
    </location>
</feature>
<dbReference type="InterPro" id="IPR003489">
    <property type="entry name" value="RHF/RaiA"/>
</dbReference>
<dbReference type="Proteomes" id="UP000252479">
    <property type="component" value="Unassembled WGS sequence"/>
</dbReference>
<feature type="region of interest" description="Disordered" evidence="4">
    <location>
        <begin position="89"/>
        <end position="112"/>
    </location>
</feature>
<evidence type="ECO:0000256" key="1">
    <source>
        <dbReference type="ARBA" id="ARBA00022845"/>
    </source>
</evidence>
<dbReference type="GO" id="GO:0022627">
    <property type="term" value="C:cytosolic small ribosomal subunit"/>
    <property type="evidence" value="ECO:0007669"/>
    <property type="project" value="TreeGrafter"/>
</dbReference>
<dbReference type="Gene3D" id="3.30.160.100">
    <property type="entry name" value="Ribosome hibernation promotion factor-like"/>
    <property type="match status" value="1"/>
</dbReference>
<reference evidence="5 6" key="1">
    <citation type="journal article" date="2017" name="Elife">
        <title>Extensive horizontal gene transfer in cheese-associated bacteria.</title>
        <authorList>
            <person name="Bonham K.S."/>
            <person name="Wolfe B.E."/>
            <person name="Dutton R.J."/>
        </authorList>
    </citation>
    <scope>NUCLEOTIDE SEQUENCE [LARGE SCALE GENOMIC DNA]</scope>
    <source>
        <strain evidence="5 6">JB196</strain>
    </source>
</reference>
<gene>
    <name evidence="5" type="primary">raiA</name>
    <name evidence="5" type="ORF">CIK83_02710</name>
</gene>
<keyword evidence="1" id="KW-0810">Translation regulation</keyword>
<accession>A0A368LL40</accession>
<name>A0A368LL40_9VIBR</name>
<dbReference type="AlphaFoldDB" id="A0A368LL40"/>
<evidence type="ECO:0000256" key="2">
    <source>
        <dbReference type="ARBA" id="ARBA00023016"/>
    </source>
</evidence>
<evidence type="ECO:0000313" key="6">
    <source>
        <dbReference type="Proteomes" id="UP000252479"/>
    </source>
</evidence>
<organism evidence="5 6">
    <name type="scientific">Vibrio casei</name>
    <dbReference type="NCBI Taxonomy" id="673372"/>
    <lineage>
        <taxon>Bacteria</taxon>
        <taxon>Pseudomonadati</taxon>
        <taxon>Pseudomonadota</taxon>
        <taxon>Gammaproteobacteria</taxon>
        <taxon>Vibrionales</taxon>
        <taxon>Vibrionaceae</taxon>
        <taxon>Vibrio</taxon>
    </lineage>
</organism>
<keyword evidence="6" id="KW-1185">Reference proteome</keyword>